<accession>A0ABW0S373</accession>
<feature type="compositionally biased region" description="Basic and acidic residues" evidence="2">
    <location>
        <begin position="102"/>
        <end position="113"/>
    </location>
</feature>
<sequence>MSPKDSQMLHDFLSQLIQARGLQKDPEADALIQRAVAQQPDAAYLLVQRSLLQEQALNNARDQIAQLQNQLQSAQQGDRRFLDANAWGNSGSSHPASAQMQQERREYQRDPRDYPPQQYQPQYQQPSMMGGMFGARSGGFLGGGGGLLGSIAATAAGVAAGNFLFHGLDNMFHHHDQGGGNRLLNGDDPGNNLFSDQSGSPLADQAGLGDIGGGSGNHLLDSGSGEVASEGLFDSGLDDSGTLDSTGGFFDGDGSDEGLFG</sequence>
<organism evidence="3 4">
    <name type="scientific">Massilia aerilata</name>
    <dbReference type="NCBI Taxonomy" id="453817"/>
    <lineage>
        <taxon>Bacteria</taxon>
        <taxon>Pseudomonadati</taxon>
        <taxon>Pseudomonadota</taxon>
        <taxon>Betaproteobacteria</taxon>
        <taxon>Burkholderiales</taxon>
        <taxon>Oxalobacteraceae</taxon>
        <taxon>Telluria group</taxon>
        <taxon>Massilia</taxon>
    </lineage>
</organism>
<keyword evidence="1" id="KW-0175">Coiled coil</keyword>
<dbReference type="RefSeq" id="WP_379774261.1">
    <property type="nucleotide sequence ID" value="NZ_JBHSMZ010000016.1"/>
</dbReference>
<protein>
    <submittedName>
        <fullName evidence="3">DUF2076 domain-containing protein</fullName>
    </submittedName>
</protein>
<proteinExistence type="predicted"/>
<name>A0ABW0S373_9BURK</name>
<dbReference type="InterPro" id="IPR018648">
    <property type="entry name" value="DUF2076"/>
</dbReference>
<gene>
    <name evidence="3" type="ORF">ACFPO9_20625</name>
</gene>
<feature type="compositionally biased region" description="Polar residues" evidence="2">
    <location>
        <begin position="87"/>
        <end position="101"/>
    </location>
</feature>
<keyword evidence="4" id="KW-1185">Reference proteome</keyword>
<feature type="region of interest" description="Disordered" evidence="2">
    <location>
        <begin position="83"/>
        <end position="130"/>
    </location>
</feature>
<evidence type="ECO:0000313" key="3">
    <source>
        <dbReference type="EMBL" id="MFC5550929.1"/>
    </source>
</evidence>
<dbReference type="EMBL" id="JBHSMZ010000016">
    <property type="protein sequence ID" value="MFC5550929.1"/>
    <property type="molecule type" value="Genomic_DNA"/>
</dbReference>
<feature type="compositionally biased region" description="Low complexity" evidence="2">
    <location>
        <begin position="115"/>
        <end position="130"/>
    </location>
</feature>
<evidence type="ECO:0000256" key="1">
    <source>
        <dbReference type="SAM" id="Coils"/>
    </source>
</evidence>
<comment type="caution">
    <text evidence="3">The sequence shown here is derived from an EMBL/GenBank/DDBJ whole genome shotgun (WGS) entry which is preliminary data.</text>
</comment>
<feature type="region of interest" description="Disordered" evidence="2">
    <location>
        <begin position="179"/>
        <end position="225"/>
    </location>
</feature>
<reference evidence="4" key="1">
    <citation type="journal article" date="2019" name="Int. J. Syst. Evol. Microbiol.">
        <title>The Global Catalogue of Microorganisms (GCM) 10K type strain sequencing project: providing services to taxonomists for standard genome sequencing and annotation.</title>
        <authorList>
            <consortium name="The Broad Institute Genomics Platform"/>
            <consortium name="The Broad Institute Genome Sequencing Center for Infectious Disease"/>
            <person name="Wu L."/>
            <person name="Ma J."/>
        </authorList>
    </citation>
    <scope>NUCLEOTIDE SEQUENCE [LARGE SCALE GENOMIC DNA]</scope>
    <source>
        <strain evidence="4">CGMCC 4.5798</strain>
    </source>
</reference>
<dbReference type="Pfam" id="PF09849">
    <property type="entry name" value="DUF2076"/>
    <property type="match status" value="1"/>
</dbReference>
<evidence type="ECO:0000256" key="2">
    <source>
        <dbReference type="SAM" id="MobiDB-lite"/>
    </source>
</evidence>
<dbReference type="Proteomes" id="UP001596086">
    <property type="component" value="Unassembled WGS sequence"/>
</dbReference>
<feature type="coiled-coil region" evidence="1">
    <location>
        <begin position="50"/>
        <end position="77"/>
    </location>
</feature>
<evidence type="ECO:0000313" key="4">
    <source>
        <dbReference type="Proteomes" id="UP001596086"/>
    </source>
</evidence>